<dbReference type="PANTHER" id="PTHR47619:SF1">
    <property type="entry name" value="EXODEOXYRIBONUCLEASE WALJ"/>
    <property type="match status" value="1"/>
</dbReference>
<protein>
    <submittedName>
        <fullName evidence="2">MBL fold metallo-hydrolase</fullName>
    </submittedName>
</protein>
<reference evidence="3" key="1">
    <citation type="journal article" date="2019" name="Int. J. Syst. Evol. Microbiol.">
        <title>The Global Catalogue of Microorganisms (GCM) 10K type strain sequencing project: providing services to taxonomists for standard genome sequencing and annotation.</title>
        <authorList>
            <consortium name="The Broad Institute Genomics Platform"/>
            <consortium name="The Broad Institute Genome Sequencing Center for Infectious Disease"/>
            <person name="Wu L."/>
            <person name="Ma J."/>
        </authorList>
    </citation>
    <scope>NUCLEOTIDE SEQUENCE [LARGE SCALE GENOMIC DNA]</scope>
    <source>
        <strain evidence="3">CCM 7756</strain>
    </source>
</reference>
<proteinExistence type="predicted"/>
<dbReference type="Pfam" id="PF12706">
    <property type="entry name" value="Lactamase_B_2"/>
    <property type="match status" value="1"/>
</dbReference>
<organism evidence="2 3">
    <name type="scientific">Salinicoccus sesuvii</name>
    <dbReference type="NCBI Taxonomy" id="868281"/>
    <lineage>
        <taxon>Bacteria</taxon>
        <taxon>Bacillati</taxon>
        <taxon>Bacillota</taxon>
        <taxon>Bacilli</taxon>
        <taxon>Bacillales</taxon>
        <taxon>Staphylococcaceae</taxon>
        <taxon>Salinicoccus</taxon>
    </lineage>
</organism>
<sequence>MKIQTIGSGSSGNCYLVEDSSTAILLEAGIKFDKVQKALKFQTRRVKGVFVTHEHGDHSKYTAEYLKNGLNVYMTPGTKDALKLNHHRLFTLKYRKTTRIGSLVIMPYETQHDVAEPCGYLVKSDDGSKLLFATDTYYIKYKFPEVTHMLLEVNHDYDYMQGRVDSGALHPALANRIMKSHLNLENAIKYLKKCNLNQLKEIHLIHISKDNGLRNRFKDEIQKVTGVPVKIAGAE</sequence>
<name>A0ABV7N3C1_9STAP</name>
<dbReference type="InterPro" id="IPR001279">
    <property type="entry name" value="Metallo-B-lactamas"/>
</dbReference>
<comment type="caution">
    <text evidence="2">The sequence shown here is derived from an EMBL/GenBank/DDBJ whole genome shotgun (WGS) entry which is preliminary data.</text>
</comment>
<dbReference type="SMART" id="SM00849">
    <property type="entry name" value="Lactamase_B"/>
    <property type="match status" value="1"/>
</dbReference>
<dbReference type="SUPFAM" id="SSF56281">
    <property type="entry name" value="Metallo-hydrolase/oxidoreductase"/>
    <property type="match status" value="1"/>
</dbReference>
<dbReference type="PANTHER" id="PTHR47619">
    <property type="entry name" value="METALLO-HYDROLASE YYCJ-RELATED"/>
    <property type="match status" value="1"/>
</dbReference>
<dbReference type="RefSeq" id="WP_380653081.1">
    <property type="nucleotide sequence ID" value="NZ_JBHRVQ010000001.1"/>
</dbReference>
<feature type="domain" description="Metallo-beta-lactamase" evidence="1">
    <location>
        <begin position="11"/>
        <end position="181"/>
    </location>
</feature>
<dbReference type="Gene3D" id="3.60.15.10">
    <property type="entry name" value="Ribonuclease Z/Hydroxyacylglutathione hydrolase-like"/>
    <property type="match status" value="1"/>
</dbReference>
<dbReference type="InterPro" id="IPR052533">
    <property type="entry name" value="WalJ/YycJ-like"/>
</dbReference>
<dbReference type="EMBL" id="JBHRVQ010000001">
    <property type="protein sequence ID" value="MFC3388112.1"/>
    <property type="molecule type" value="Genomic_DNA"/>
</dbReference>
<evidence type="ECO:0000313" key="3">
    <source>
        <dbReference type="Proteomes" id="UP001595637"/>
    </source>
</evidence>
<dbReference type="InterPro" id="IPR036866">
    <property type="entry name" value="RibonucZ/Hydroxyglut_hydro"/>
</dbReference>
<keyword evidence="3" id="KW-1185">Reference proteome</keyword>
<evidence type="ECO:0000313" key="2">
    <source>
        <dbReference type="EMBL" id="MFC3388112.1"/>
    </source>
</evidence>
<gene>
    <name evidence="2" type="ORF">ACFOEO_05975</name>
</gene>
<accession>A0ABV7N3C1</accession>
<evidence type="ECO:0000259" key="1">
    <source>
        <dbReference type="SMART" id="SM00849"/>
    </source>
</evidence>
<dbReference type="Proteomes" id="UP001595637">
    <property type="component" value="Unassembled WGS sequence"/>
</dbReference>